<dbReference type="PANTHER" id="PTHR36435">
    <property type="entry name" value="SLR1288 PROTEIN"/>
    <property type="match status" value="1"/>
</dbReference>
<gene>
    <name evidence="4" type="ORF">GCM10008939_17620</name>
</gene>
<keyword evidence="2" id="KW-0812">Transmembrane</keyword>
<feature type="transmembrane region" description="Helical" evidence="2">
    <location>
        <begin position="142"/>
        <end position="164"/>
    </location>
</feature>
<name>A0A917PF93_9DEIO</name>
<accession>A0A917PF93</accession>
<dbReference type="InterPro" id="IPR052710">
    <property type="entry name" value="CAAX_protease"/>
</dbReference>
<keyword evidence="2" id="KW-1133">Transmembrane helix</keyword>
<dbReference type="GO" id="GO:0004175">
    <property type="term" value="F:endopeptidase activity"/>
    <property type="evidence" value="ECO:0007669"/>
    <property type="project" value="UniProtKB-ARBA"/>
</dbReference>
<evidence type="ECO:0000313" key="4">
    <source>
        <dbReference type="EMBL" id="GGJ73817.1"/>
    </source>
</evidence>
<evidence type="ECO:0000256" key="1">
    <source>
        <dbReference type="SAM" id="MobiDB-lite"/>
    </source>
</evidence>
<dbReference type="InterPro" id="IPR003675">
    <property type="entry name" value="Rce1/LyrA-like_dom"/>
</dbReference>
<dbReference type="Proteomes" id="UP000635726">
    <property type="component" value="Unassembled WGS sequence"/>
</dbReference>
<feature type="transmembrane region" description="Helical" evidence="2">
    <location>
        <begin position="257"/>
        <end position="278"/>
    </location>
</feature>
<reference evidence="4" key="1">
    <citation type="journal article" date="2014" name="Int. J. Syst. Evol. Microbiol.">
        <title>Complete genome sequence of Corynebacterium casei LMG S-19264T (=DSM 44701T), isolated from a smear-ripened cheese.</title>
        <authorList>
            <consortium name="US DOE Joint Genome Institute (JGI-PGF)"/>
            <person name="Walter F."/>
            <person name="Albersmeier A."/>
            <person name="Kalinowski J."/>
            <person name="Ruckert C."/>
        </authorList>
    </citation>
    <scope>NUCLEOTIDE SEQUENCE</scope>
    <source>
        <strain evidence="4">JCM 14371</strain>
    </source>
</reference>
<feature type="transmembrane region" description="Helical" evidence="2">
    <location>
        <begin position="298"/>
        <end position="320"/>
    </location>
</feature>
<feature type="region of interest" description="Disordered" evidence="1">
    <location>
        <begin position="1"/>
        <end position="30"/>
    </location>
</feature>
<sequence>MLYPVRMTDWRPPLPSESPPPAPAPTEGRPRALDGNRAALLLLVTQNVVTGLLVAAAKLPLGLSLGLSFVATALLALIFMRPALTRLVQDSRWKTPPAIWTALGALTLGVIASRGMLVFVQSVYPQGLSDINQFGTTGWDRFALLLAGGLLIPLAEEVAFRGLLMRGYERARGPLFAALTSSLLFGLAHGVPAQIAAILPIAWVLARAVQHSGSFWTGVIMHACNNFFSLLLALLLSGTSLMDRAQEQLRNLKAIPVQLGLAGLLVAGVCMFVATAWLQPRNDTPAPVGGAVVSGSLVVLLVLIVVVIAGPFLPLAGWVAGVRAALGG</sequence>
<reference evidence="4" key="2">
    <citation type="submission" date="2020-09" db="EMBL/GenBank/DDBJ databases">
        <authorList>
            <person name="Sun Q."/>
            <person name="Ohkuma M."/>
        </authorList>
    </citation>
    <scope>NUCLEOTIDE SEQUENCE</scope>
    <source>
        <strain evidence="4">JCM 14371</strain>
    </source>
</reference>
<keyword evidence="2" id="KW-0472">Membrane</keyword>
<feature type="domain" description="CAAX prenyl protease 2/Lysostaphin resistance protein A-like" evidence="3">
    <location>
        <begin position="142"/>
        <end position="228"/>
    </location>
</feature>
<proteinExistence type="predicted"/>
<evidence type="ECO:0000256" key="2">
    <source>
        <dbReference type="SAM" id="Phobius"/>
    </source>
</evidence>
<feature type="transmembrane region" description="Helical" evidence="2">
    <location>
        <begin position="63"/>
        <end position="80"/>
    </location>
</feature>
<keyword evidence="5" id="KW-1185">Reference proteome</keyword>
<protein>
    <recommendedName>
        <fullName evidence="3">CAAX prenyl protease 2/Lysostaphin resistance protein A-like domain-containing protein</fullName>
    </recommendedName>
</protein>
<dbReference type="Pfam" id="PF02517">
    <property type="entry name" value="Rce1-like"/>
    <property type="match status" value="1"/>
</dbReference>
<dbReference type="GO" id="GO:0080120">
    <property type="term" value="P:CAAX-box protein maturation"/>
    <property type="evidence" value="ECO:0007669"/>
    <property type="project" value="UniProtKB-ARBA"/>
</dbReference>
<feature type="transmembrane region" description="Helical" evidence="2">
    <location>
        <begin position="38"/>
        <end position="57"/>
    </location>
</feature>
<organism evidence="4 5">
    <name type="scientific">Deinococcus aquiradiocola</name>
    <dbReference type="NCBI Taxonomy" id="393059"/>
    <lineage>
        <taxon>Bacteria</taxon>
        <taxon>Thermotogati</taxon>
        <taxon>Deinococcota</taxon>
        <taxon>Deinococci</taxon>
        <taxon>Deinococcales</taxon>
        <taxon>Deinococcaceae</taxon>
        <taxon>Deinococcus</taxon>
    </lineage>
</organism>
<dbReference type="PANTHER" id="PTHR36435:SF1">
    <property type="entry name" value="CAAX AMINO TERMINAL PROTEASE FAMILY PROTEIN"/>
    <property type="match status" value="1"/>
</dbReference>
<dbReference type="EMBL" id="BMOE01000005">
    <property type="protein sequence ID" value="GGJ73817.1"/>
    <property type="molecule type" value="Genomic_DNA"/>
</dbReference>
<dbReference type="AlphaFoldDB" id="A0A917PF93"/>
<feature type="transmembrane region" description="Helical" evidence="2">
    <location>
        <begin position="215"/>
        <end position="236"/>
    </location>
</feature>
<feature type="transmembrane region" description="Helical" evidence="2">
    <location>
        <begin position="176"/>
        <end position="203"/>
    </location>
</feature>
<feature type="transmembrane region" description="Helical" evidence="2">
    <location>
        <begin position="100"/>
        <end position="122"/>
    </location>
</feature>
<evidence type="ECO:0000313" key="5">
    <source>
        <dbReference type="Proteomes" id="UP000635726"/>
    </source>
</evidence>
<evidence type="ECO:0000259" key="3">
    <source>
        <dbReference type="Pfam" id="PF02517"/>
    </source>
</evidence>
<comment type="caution">
    <text evidence="4">The sequence shown here is derived from an EMBL/GenBank/DDBJ whole genome shotgun (WGS) entry which is preliminary data.</text>
</comment>
<feature type="compositionally biased region" description="Pro residues" evidence="1">
    <location>
        <begin position="12"/>
        <end position="24"/>
    </location>
</feature>